<dbReference type="SUPFAM" id="SSF48403">
    <property type="entry name" value="Ankyrin repeat"/>
    <property type="match status" value="1"/>
</dbReference>
<feature type="repeat" description="ANK" evidence="4">
    <location>
        <begin position="194"/>
        <end position="226"/>
    </location>
</feature>
<dbReference type="OrthoDB" id="341259at2759"/>
<dbReference type="InterPro" id="IPR035984">
    <property type="entry name" value="Acyl-CoA-binding_sf"/>
</dbReference>
<reference evidence="7 8" key="1">
    <citation type="submission" date="2017-04" db="EMBL/GenBank/DDBJ databases">
        <title>Genome Sequence of the Model Brown-Rot Fungus Postia placenta SB12.</title>
        <authorList>
            <consortium name="DOE Joint Genome Institute"/>
            <person name="Gaskell J."/>
            <person name="Kersten P."/>
            <person name="Larrondo L.F."/>
            <person name="Canessa P."/>
            <person name="Martinez D."/>
            <person name="Hibbett D."/>
            <person name="Schmoll M."/>
            <person name="Kubicek C.P."/>
            <person name="Martinez A.T."/>
            <person name="Yadav J."/>
            <person name="Master E."/>
            <person name="Magnuson J.K."/>
            <person name="James T."/>
            <person name="Yaver D."/>
            <person name="Berka R."/>
            <person name="Labutti K."/>
            <person name="Lipzen A."/>
            <person name="Aerts A."/>
            <person name="Barry K."/>
            <person name="Henrissat B."/>
            <person name="Blanchette R."/>
            <person name="Grigoriev I."/>
            <person name="Cullen D."/>
        </authorList>
    </citation>
    <scope>NUCLEOTIDE SEQUENCE [LARGE SCALE GENOMIC DNA]</scope>
    <source>
        <strain evidence="7 8">MAD-698-R-SB12</strain>
    </source>
</reference>
<evidence type="ECO:0000256" key="3">
    <source>
        <dbReference type="ARBA" id="ARBA00023121"/>
    </source>
</evidence>
<evidence type="ECO:0000313" key="7">
    <source>
        <dbReference type="EMBL" id="OSX67348.1"/>
    </source>
</evidence>
<evidence type="ECO:0000256" key="4">
    <source>
        <dbReference type="PROSITE-ProRule" id="PRU00023"/>
    </source>
</evidence>
<dbReference type="Pfam" id="PF12796">
    <property type="entry name" value="Ank_2"/>
    <property type="match status" value="1"/>
</dbReference>
<dbReference type="AlphaFoldDB" id="A0A1X6NFE2"/>
<accession>A0A1X6NFE2</accession>
<feature type="region of interest" description="Disordered" evidence="5">
    <location>
        <begin position="118"/>
        <end position="145"/>
    </location>
</feature>
<dbReference type="EMBL" id="KZ110591">
    <property type="protein sequence ID" value="OSX67348.1"/>
    <property type="molecule type" value="Genomic_DNA"/>
</dbReference>
<dbReference type="Pfam" id="PF00887">
    <property type="entry name" value="ACBP"/>
    <property type="match status" value="1"/>
</dbReference>
<keyword evidence="8" id="KW-1185">Reference proteome</keyword>
<evidence type="ECO:0000256" key="1">
    <source>
        <dbReference type="ARBA" id="ARBA00022737"/>
    </source>
</evidence>
<dbReference type="GeneID" id="36325125"/>
<sequence>MSAYDPSPAFHHAAKYLSNAPALTPVSNAINAARISDGLVRWASRPQQLYGLFKFLTVSHSPNTSRPSIFDFTGRAKWDAWNAAGQKYGDRGVDAECRYLDIASGLGWAEDMSLEDFEDQEDDDDDIWDKPSDASNTLKSGEDGIGNVVSTMMHDEDDGSKSRIINLVVDGDVQGVVSYLDGHPDMDVNEVDENGYTPLHLACDRGNAEMVKLLLSRGADMNMKDADELTALELAEISGHDDIVTVLKSTKIKPD</sequence>
<feature type="compositionally biased region" description="Acidic residues" evidence="5">
    <location>
        <begin position="118"/>
        <end position="127"/>
    </location>
</feature>
<dbReference type="InterPro" id="IPR036770">
    <property type="entry name" value="Ankyrin_rpt-contain_sf"/>
</dbReference>
<evidence type="ECO:0000313" key="8">
    <source>
        <dbReference type="Proteomes" id="UP000194127"/>
    </source>
</evidence>
<dbReference type="GO" id="GO:0000062">
    <property type="term" value="F:fatty-acyl-CoA binding"/>
    <property type="evidence" value="ECO:0007669"/>
    <property type="project" value="InterPro"/>
</dbReference>
<dbReference type="SUPFAM" id="SSF47027">
    <property type="entry name" value="Acyl-CoA binding protein"/>
    <property type="match status" value="1"/>
</dbReference>
<dbReference type="RefSeq" id="XP_024344142.1">
    <property type="nucleotide sequence ID" value="XM_024480175.1"/>
</dbReference>
<dbReference type="InterPro" id="IPR014352">
    <property type="entry name" value="FERM/acyl-CoA-bd_prot_sf"/>
</dbReference>
<name>A0A1X6NFE2_9APHY</name>
<dbReference type="SMART" id="SM00248">
    <property type="entry name" value="ANK"/>
    <property type="match status" value="1"/>
</dbReference>
<organism evidence="7 8">
    <name type="scientific">Postia placenta MAD-698-R-SB12</name>
    <dbReference type="NCBI Taxonomy" id="670580"/>
    <lineage>
        <taxon>Eukaryota</taxon>
        <taxon>Fungi</taxon>
        <taxon>Dikarya</taxon>
        <taxon>Basidiomycota</taxon>
        <taxon>Agaricomycotina</taxon>
        <taxon>Agaricomycetes</taxon>
        <taxon>Polyporales</taxon>
        <taxon>Adustoporiaceae</taxon>
        <taxon>Rhodonia</taxon>
    </lineage>
</organism>
<protein>
    <recommendedName>
        <fullName evidence="6">ACB domain-containing protein</fullName>
    </recommendedName>
</protein>
<proteinExistence type="predicted"/>
<feature type="domain" description="ACB" evidence="6">
    <location>
        <begin position="48"/>
        <end position="86"/>
    </location>
</feature>
<dbReference type="Gene3D" id="1.20.80.10">
    <property type="match status" value="1"/>
</dbReference>
<evidence type="ECO:0000256" key="2">
    <source>
        <dbReference type="ARBA" id="ARBA00023043"/>
    </source>
</evidence>
<dbReference type="PANTHER" id="PTHR24119">
    <property type="entry name" value="ACYL-COA-BINDING DOMAIN-CONTAINING PROTEIN 6"/>
    <property type="match status" value="1"/>
</dbReference>
<dbReference type="InterPro" id="IPR002110">
    <property type="entry name" value="Ankyrin_rpt"/>
</dbReference>
<dbReference type="PANTHER" id="PTHR24119:SF0">
    <property type="entry name" value="ACYL-COA-BINDING DOMAIN-CONTAINING PROTEIN 6"/>
    <property type="match status" value="1"/>
</dbReference>
<evidence type="ECO:0000259" key="6">
    <source>
        <dbReference type="Pfam" id="PF00887"/>
    </source>
</evidence>
<dbReference type="Proteomes" id="UP000194127">
    <property type="component" value="Unassembled WGS sequence"/>
</dbReference>
<gene>
    <name evidence="7" type="ORF">POSPLADRAFT_1051494</name>
</gene>
<dbReference type="PROSITE" id="PS50297">
    <property type="entry name" value="ANK_REP_REGION"/>
    <property type="match status" value="1"/>
</dbReference>
<dbReference type="InterPro" id="IPR000582">
    <property type="entry name" value="Acyl-CoA-binding_protein"/>
</dbReference>
<dbReference type="STRING" id="670580.A0A1X6NFE2"/>
<keyword evidence="1" id="KW-0677">Repeat</keyword>
<keyword evidence="2 4" id="KW-0040">ANK repeat</keyword>
<keyword evidence="3" id="KW-0446">Lipid-binding</keyword>
<evidence type="ECO:0000256" key="5">
    <source>
        <dbReference type="SAM" id="MobiDB-lite"/>
    </source>
</evidence>
<dbReference type="Gene3D" id="1.25.40.20">
    <property type="entry name" value="Ankyrin repeat-containing domain"/>
    <property type="match status" value="1"/>
</dbReference>
<dbReference type="PROSITE" id="PS50088">
    <property type="entry name" value="ANK_REPEAT"/>
    <property type="match status" value="1"/>
</dbReference>